<dbReference type="Gene3D" id="3.30.160.60">
    <property type="entry name" value="Classic Zinc Finger"/>
    <property type="match status" value="1"/>
</dbReference>
<dbReference type="InterPro" id="IPR013087">
    <property type="entry name" value="Znf_C2H2_type"/>
</dbReference>
<dbReference type="SMART" id="SM00355">
    <property type="entry name" value="ZnF_C2H2"/>
    <property type="match status" value="2"/>
</dbReference>
<evidence type="ECO:0000259" key="1">
    <source>
        <dbReference type="SMART" id="SM00355"/>
    </source>
</evidence>
<dbReference type="Proteomes" id="UP001234178">
    <property type="component" value="Unassembled WGS sequence"/>
</dbReference>
<protein>
    <recommendedName>
        <fullName evidence="1">C2H2-type domain-containing protein</fullName>
    </recommendedName>
</protein>
<accession>A0ABR0B095</accession>
<gene>
    <name evidence="2" type="ORF">OUZ56_024135</name>
</gene>
<feature type="domain" description="C2H2-type" evidence="1">
    <location>
        <begin position="7"/>
        <end position="32"/>
    </location>
</feature>
<proteinExistence type="predicted"/>
<feature type="domain" description="C2H2-type" evidence="1">
    <location>
        <begin position="40"/>
        <end position="62"/>
    </location>
</feature>
<evidence type="ECO:0000313" key="3">
    <source>
        <dbReference type="Proteomes" id="UP001234178"/>
    </source>
</evidence>
<keyword evidence="3" id="KW-1185">Reference proteome</keyword>
<reference evidence="2 3" key="1">
    <citation type="journal article" date="2023" name="Nucleic Acids Res.">
        <title>The hologenome of Daphnia magna reveals possible DNA methylation and microbiome-mediated evolution of the host genome.</title>
        <authorList>
            <person name="Chaturvedi A."/>
            <person name="Li X."/>
            <person name="Dhandapani V."/>
            <person name="Marshall H."/>
            <person name="Kissane S."/>
            <person name="Cuenca-Cambronero M."/>
            <person name="Asole G."/>
            <person name="Calvet F."/>
            <person name="Ruiz-Romero M."/>
            <person name="Marangio P."/>
            <person name="Guigo R."/>
            <person name="Rago D."/>
            <person name="Mirbahai L."/>
            <person name="Eastwood N."/>
            <person name="Colbourne J.K."/>
            <person name="Zhou J."/>
            <person name="Mallon E."/>
            <person name="Orsini L."/>
        </authorList>
    </citation>
    <scope>NUCLEOTIDE SEQUENCE [LARGE SCALE GENOMIC DNA]</scope>
    <source>
        <strain evidence="2">LRV0_1</strain>
    </source>
</reference>
<name>A0ABR0B095_9CRUS</name>
<dbReference type="EMBL" id="JAOYFB010000039">
    <property type="protein sequence ID" value="KAK4030796.1"/>
    <property type="molecule type" value="Genomic_DNA"/>
</dbReference>
<organism evidence="2 3">
    <name type="scientific">Daphnia magna</name>
    <dbReference type="NCBI Taxonomy" id="35525"/>
    <lineage>
        <taxon>Eukaryota</taxon>
        <taxon>Metazoa</taxon>
        <taxon>Ecdysozoa</taxon>
        <taxon>Arthropoda</taxon>
        <taxon>Crustacea</taxon>
        <taxon>Branchiopoda</taxon>
        <taxon>Diplostraca</taxon>
        <taxon>Cladocera</taxon>
        <taxon>Anomopoda</taxon>
        <taxon>Daphniidae</taxon>
        <taxon>Daphnia</taxon>
    </lineage>
</organism>
<comment type="caution">
    <text evidence="2">The sequence shown here is derived from an EMBL/GenBank/DDBJ whole genome shotgun (WGS) entry which is preliminary data.</text>
</comment>
<evidence type="ECO:0000313" key="2">
    <source>
        <dbReference type="EMBL" id="KAK4030796.1"/>
    </source>
</evidence>
<sequence>MDCAFEISCPVIDCNAQRRMKQQMLSHYRVVHRGDADFKAPCFDCEKEFRTEIALRKHLSRHHLLFFNNEAAAVIPALEVPRPQSVNSDLHQPILSSKICILQTISSWVPTCHRANDDSALYLLNLSHERKFNQVDLNTVMEATKEFVNKEVLAVLSRAIASLEDSG</sequence>